<keyword evidence="1" id="KW-0479">Metal-binding</keyword>
<feature type="domain" description="EF-hand" evidence="6">
    <location>
        <begin position="108"/>
        <end position="143"/>
    </location>
</feature>
<dbReference type="EMBL" id="HBFC01025728">
    <property type="protein sequence ID" value="CAD8713091.1"/>
    <property type="molecule type" value="Transcribed_RNA"/>
</dbReference>
<feature type="region of interest" description="Disordered" evidence="4">
    <location>
        <begin position="271"/>
        <end position="365"/>
    </location>
</feature>
<feature type="compositionally biased region" description="Basic and acidic residues" evidence="4">
    <location>
        <begin position="352"/>
        <end position="365"/>
    </location>
</feature>
<feature type="signal peptide" evidence="5">
    <location>
        <begin position="1"/>
        <end position="31"/>
    </location>
</feature>
<reference evidence="7" key="1">
    <citation type="submission" date="2021-01" db="EMBL/GenBank/DDBJ databases">
        <authorList>
            <person name="Corre E."/>
            <person name="Pelletier E."/>
            <person name="Niang G."/>
            <person name="Scheremetjew M."/>
            <person name="Finn R."/>
            <person name="Kale V."/>
            <person name="Holt S."/>
            <person name="Cochrane G."/>
            <person name="Meng A."/>
            <person name="Brown T."/>
            <person name="Cohen L."/>
        </authorList>
    </citation>
    <scope>NUCLEOTIDE SEQUENCE</scope>
    <source>
        <strain evidence="7">SL-175</strain>
    </source>
</reference>
<dbReference type="InterPro" id="IPR002048">
    <property type="entry name" value="EF_hand_dom"/>
</dbReference>
<feature type="domain" description="EF-hand" evidence="6">
    <location>
        <begin position="195"/>
        <end position="230"/>
    </location>
</feature>
<name>A0A7S0SPZ6_9CHLO</name>
<feature type="compositionally biased region" description="Basic and acidic residues" evidence="4">
    <location>
        <begin position="299"/>
        <end position="333"/>
    </location>
</feature>
<feature type="region of interest" description="Disordered" evidence="4">
    <location>
        <begin position="65"/>
        <end position="95"/>
    </location>
</feature>
<evidence type="ECO:0000256" key="2">
    <source>
        <dbReference type="ARBA" id="ARBA00022737"/>
    </source>
</evidence>
<organism evidence="7">
    <name type="scientific">Mantoniella antarctica</name>
    <dbReference type="NCBI Taxonomy" id="81844"/>
    <lineage>
        <taxon>Eukaryota</taxon>
        <taxon>Viridiplantae</taxon>
        <taxon>Chlorophyta</taxon>
        <taxon>Mamiellophyceae</taxon>
        <taxon>Mamiellales</taxon>
        <taxon>Mamiellaceae</taxon>
        <taxon>Mantoniella</taxon>
    </lineage>
</organism>
<dbReference type="InterPro" id="IPR018247">
    <property type="entry name" value="EF_Hand_1_Ca_BS"/>
</dbReference>
<dbReference type="SUPFAM" id="SSF47473">
    <property type="entry name" value="EF-hand"/>
    <property type="match status" value="2"/>
</dbReference>
<dbReference type="PANTHER" id="PTHR10827:SF98">
    <property type="entry name" value="45 KDA CALCIUM-BINDING PROTEIN"/>
    <property type="match status" value="1"/>
</dbReference>
<dbReference type="Pfam" id="PF13499">
    <property type="entry name" value="EF-hand_7"/>
    <property type="match status" value="3"/>
</dbReference>
<evidence type="ECO:0000259" key="6">
    <source>
        <dbReference type="PROSITE" id="PS50222"/>
    </source>
</evidence>
<accession>A0A7S0SPZ6</accession>
<dbReference type="PANTHER" id="PTHR10827">
    <property type="entry name" value="RETICULOCALBIN"/>
    <property type="match status" value="1"/>
</dbReference>
<evidence type="ECO:0000256" key="1">
    <source>
        <dbReference type="ARBA" id="ARBA00022723"/>
    </source>
</evidence>
<keyword evidence="5" id="KW-0732">Signal</keyword>
<feature type="chain" id="PRO_5030733447" description="EF-hand domain-containing protein" evidence="5">
    <location>
        <begin position="32"/>
        <end position="397"/>
    </location>
</feature>
<protein>
    <recommendedName>
        <fullName evidence="6">EF-hand domain-containing protein</fullName>
    </recommendedName>
</protein>
<dbReference type="PROSITE" id="PS50222">
    <property type="entry name" value="EF_HAND_2"/>
    <property type="match status" value="4"/>
</dbReference>
<sequence length="397" mass="44428">MVSCARVGGGRSPTRSLLVLALFAAVACCSARKIFPGAGSTPRPNSGSIAAAVKGAGFAAAVEEAKTPEHDAAARDEDGDGKHHREDHSYHLDDSPYGHDYDGFNDFNVTQRLQEIFPLMDVDHDGHISKAELKQWHLEQGKNSSLRRAASEFETSDNDKDGYISLKEYLEEDFEARLDAEDGTDFDHMGDYNKKWIRNTRITFNLSDANHDGKLNADEFYMFLHPEESGAAAKLVQHLVQQDVNDHDRDHDGKLNFTEFYEGMYSELEEQEVNPFGGEVDESEKEAGVKEGPEDDDPDGSKEESKKEARAHEMFEQLDTDKDGKVTPDEVRANKAALKRLHPTEDDTASDQTDHLVEEADGNKDGKLTLSEIMLNSMAFYNTAMNENDQYQEHDEF</sequence>
<keyword evidence="2" id="KW-0677">Repeat</keyword>
<proteinExistence type="predicted"/>
<keyword evidence="3" id="KW-0106">Calcium</keyword>
<dbReference type="GO" id="GO:0005783">
    <property type="term" value="C:endoplasmic reticulum"/>
    <property type="evidence" value="ECO:0007669"/>
    <property type="project" value="TreeGrafter"/>
</dbReference>
<dbReference type="AlphaFoldDB" id="A0A7S0SPZ6"/>
<dbReference type="SMART" id="SM00054">
    <property type="entry name" value="EFh"/>
    <property type="match status" value="5"/>
</dbReference>
<dbReference type="InterPro" id="IPR011992">
    <property type="entry name" value="EF-hand-dom_pair"/>
</dbReference>
<evidence type="ECO:0000256" key="4">
    <source>
        <dbReference type="SAM" id="MobiDB-lite"/>
    </source>
</evidence>
<gene>
    <name evidence="7" type="ORF">MANT1106_LOCUS15590</name>
</gene>
<dbReference type="PROSITE" id="PS51257">
    <property type="entry name" value="PROKAR_LIPOPROTEIN"/>
    <property type="match status" value="1"/>
</dbReference>
<evidence type="ECO:0000313" key="7">
    <source>
        <dbReference type="EMBL" id="CAD8713091.1"/>
    </source>
</evidence>
<dbReference type="GO" id="GO:0005509">
    <property type="term" value="F:calcium ion binding"/>
    <property type="evidence" value="ECO:0007669"/>
    <property type="project" value="InterPro"/>
</dbReference>
<evidence type="ECO:0000256" key="5">
    <source>
        <dbReference type="SAM" id="SignalP"/>
    </source>
</evidence>
<dbReference type="Gene3D" id="1.10.238.10">
    <property type="entry name" value="EF-hand"/>
    <property type="match status" value="3"/>
</dbReference>
<evidence type="ECO:0000256" key="3">
    <source>
        <dbReference type="ARBA" id="ARBA00022837"/>
    </source>
</evidence>
<feature type="domain" description="EF-hand" evidence="6">
    <location>
        <begin position="235"/>
        <end position="270"/>
    </location>
</feature>
<dbReference type="PROSITE" id="PS00018">
    <property type="entry name" value="EF_HAND_1"/>
    <property type="match status" value="6"/>
</dbReference>
<feature type="domain" description="EF-hand" evidence="6">
    <location>
        <begin position="306"/>
        <end position="341"/>
    </location>
</feature>